<dbReference type="PRINTS" id="PR00109">
    <property type="entry name" value="TYRKINASE"/>
</dbReference>
<keyword evidence="14" id="KW-1015">Disulfide bond</keyword>
<dbReference type="CDD" id="cd00192">
    <property type="entry name" value="PTKc"/>
    <property type="match status" value="1"/>
</dbReference>
<keyword evidence="7" id="KW-0677">Repeat</keyword>
<dbReference type="InterPro" id="IPR050122">
    <property type="entry name" value="RTK"/>
</dbReference>
<dbReference type="SMART" id="SM00219">
    <property type="entry name" value="TyrKc"/>
    <property type="match status" value="1"/>
</dbReference>
<evidence type="ECO:0000313" key="24">
    <source>
        <dbReference type="EMBL" id="SPP85591.1"/>
    </source>
</evidence>
<keyword evidence="15 24" id="KW-0675">Receptor</keyword>
<keyword evidence="16" id="KW-0325">Glycoprotein</keyword>
<dbReference type="PANTHER" id="PTHR24416:SF489">
    <property type="entry name" value="PROTEIN KINASE DOMAIN-CONTAINING PROTEIN"/>
    <property type="match status" value="1"/>
</dbReference>
<evidence type="ECO:0000256" key="10">
    <source>
        <dbReference type="ARBA" id="ARBA00022840"/>
    </source>
</evidence>
<dbReference type="InterPro" id="IPR017441">
    <property type="entry name" value="Protein_kinase_ATP_BS"/>
</dbReference>
<dbReference type="Gene3D" id="3.40.50.2300">
    <property type="match status" value="2"/>
</dbReference>
<dbReference type="Pfam" id="PF01094">
    <property type="entry name" value="ANF_receptor"/>
    <property type="match status" value="1"/>
</dbReference>
<dbReference type="InterPro" id="IPR008266">
    <property type="entry name" value="Tyr_kinase_AS"/>
</dbReference>
<evidence type="ECO:0000256" key="22">
    <source>
        <dbReference type="SAM" id="SignalP"/>
    </source>
</evidence>
<keyword evidence="13" id="KW-0829">Tyrosine-protein kinase</keyword>
<keyword evidence="12 21" id="KW-0472">Membrane</keyword>
<sequence length="1232" mass="140752">MIGLLPFFVIILVSSGIDSSQFHCVNNNDIISQEPKINELEIGLQTTNRPLHQVITRIFFMFLKDVLGYRNIRIIPINSYNAWTTLDLVRRDNRYPNISMINIQAWMPYTFGTLPENVLSAGASMTLGRFGWFVPKTQQPKDMFAYQSLHYEIFQNVNNTYYDLYVLEDSVLNGLLQISSAEEYRNPNCVGLKCATILAEFRNDSSFVEDQLIETGMMVNVLWLGERFRETIEWLIKEYEQKFSDGTKRLMILHWTPSEIIADQNAFQQITMPRCEDFNCLQRSGCKYELTPILKYYAKRLATDKQLMHVLRYFNLSDKHLAYIRKNLKYHRQDQKVAADEMYDKVACHWLLANKNYYNLWKESNQTITLLIGGIFPINITNRGHENVMNVAKQAASAINKDQTILPGYNLEILVNNGQCKSDMVMKSFIHYYSIPNMLGVLGPACSETVEPIAGISKHMNMMIMSYSVEGASFSNRQAYPYFYRTIGTNGLFVDAYIAIMEQFKWTRVASITEDESNDNTSQMEKKLKLRNFTLVINRKLQPVVTPTEMKEHLHKLKEAHAKIIIADIQINNAAILFCEAHKLGMTQHDDYVWFLPTWLPKDFHMWESIVNSSCTASELRNAIEGHFSVRHTPFGNPDAVMQEGKPIRAWIDQYRNQSGEPSNYAGFTYDAVWAYALAAHKLLLKDQYAVNYLRNSEIVSRFSELVEQTDFEGLSGHVSFAQGELAGSRLIDLDILQWKNASYVQVGKLKPITKGKGDRMHISGGNLSLSFHNILWLKGLVPEDGRYDCQFSGLARTFRVNCETAAMVFAIVLCLLAISLISFISFWFWKKRYSHKLKRSAQIMKMFGIDLLSPSQNKMNTLDKWEIPKENVVVNRRLGEGAFGMVYGGEAQITSGHWTAVAVKTLKSGQSMEDRLDFLSEAEAMKKFDHKNIIKLLGVCLQSEPIYTVMEFMLYGDLKTYLLARRNMVKEKITDDSDISAKRLTLYAMDIACGLAYLSEKKYVHRDIALRNCLVNAQRVVKIADFGMARPTFESDYYRFNRKGVRKLFPVRWMPPETLGLGLFTPASDIWSFGVVLYEVITFGSYPYQGLTNNQVLEYVKNGKTMHIPFGVKPPLEGLLKACWSQEASKRPTALEVVEYISSYPRLLTPTLDVPATSIDLADSQSDKINECGIKELSNLTISANTYTEPDTIYKPLCDTGSFAPITPDGYSIMSPLLAPQMNEKPSSFIK</sequence>
<feature type="binding site" evidence="20">
    <location>
        <position position="905"/>
    </location>
    <ligand>
        <name>ATP</name>
        <dbReference type="ChEBI" id="CHEBI:30616"/>
    </ligand>
</feature>
<organism evidence="24 25">
    <name type="scientific">Drosophila guanche</name>
    <name type="common">Fruit fly</name>
    <dbReference type="NCBI Taxonomy" id="7266"/>
    <lineage>
        <taxon>Eukaryota</taxon>
        <taxon>Metazoa</taxon>
        <taxon>Ecdysozoa</taxon>
        <taxon>Arthropoda</taxon>
        <taxon>Hexapoda</taxon>
        <taxon>Insecta</taxon>
        <taxon>Pterygota</taxon>
        <taxon>Neoptera</taxon>
        <taxon>Endopterygota</taxon>
        <taxon>Diptera</taxon>
        <taxon>Brachycera</taxon>
        <taxon>Muscomorpha</taxon>
        <taxon>Ephydroidea</taxon>
        <taxon>Drosophilidae</taxon>
        <taxon>Drosophila</taxon>
        <taxon>Sophophora</taxon>
    </lineage>
</organism>
<evidence type="ECO:0000256" key="15">
    <source>
        <dbReference type="ARBA" id="ARBA00023170"/>
    </source>
</evidence>
<dbReference type="FunFam" id="3.30.200.20:FF:000593">
    <property type="entry name" value="Predicted protein"/>
    <property type="match status" value="1"/>
</dbReference>
<evidence type="ECO:0000256" key="16">
    <source>
        <dbReference type="ARBA" id="ARBA00023180"/>
    </source>
</evidence>
<protein>
    <recommendedName>
        <fullName evidence="2">receptor protein-tyrosine kinase</fullName>
        <ecNumber evidence="2">2.7.10.1</ecNumber>
    </recommendedName>
</protein>
<dbReference type="GO" id="GO:0005524">
    <property type="term" value="F:ATP binding"/>
    <property type="evidence" value="ECO:0007669"/>
    <property type="project" value="UniProtKB-UniRule"/>
</dbReference>
<evidence type="ECO:0000256" key="11">
    <source>
        <dbReference type="ARBA" id="ARBA00022989"/>
    </source>
</evidence>
<dbReference type="SUPFAM" id="SSF56112">
    <property type="entry name" value="Protein kinase-like (PK-like)"/>
    <property type="match status" value="1"/>
</dbReference>
<dbReference type="Pfam" id="PF07714">
    <property type="entry name" value="PK_Tyr_Ser-Thr"/>
    <property type="match status" value="1"/>
</dbReference>
<dbReference type="GO" id="GO:0043235">
    <property type="term" value="C:receptor complex"/>
    <property type="evidence" value="ECO:0007669"/>
    <property type="project" value="TreeGrafter"/>
</dbReference>
<keyword evidence="17" id="KW-0393">Immunoglobulin domain</keyword>
<evidence type="ECO:0000256" key="6">
    <source>
        <dbReference type="ARBA" id="ARBA00022729"/>
    </source>
</evidence>
<evidence type="ECO:0000256" key="12">
    <source>
        <dbReference type="ARBA" id="ARBA00023136"/>
    </source>
</evidence>
<dbReference type="InterPro" id="IPR000719">
    <property type="entry name" value="Prot_kinase_dom"/>
</dbReference>
<evidence type="ECO:0000256" key="21">
    <source>
        <dbReference type="SAM" id="Phobius"/>
    </source>
</evidence>
<dbReference type="InterPro" id="IPR020635">
    <property type="entry name" value="Tyr_kinase_cat_dom"/>
</dbReference>
<evidence type="ECO:0000256" key="2">
    <source>
        <dbReference type="ARBA" id="ARBA00011902"/>
    </source>
</evidence>
<keyword evidence="11 21" id="KW-1133">Transmembrane helix</keyword>
<dbReference type="PANTHER" id="PTHR24416">
    <property type="entry name" value="TYROSINE-PROTEIN KINASE RECEPTOR"/>
    <property type="match status" value="1"/>
</dbReference>
<evidence type="ECO:0000256" key="17">
    <source>
        <dbReference type="ARBA" id="ARBA00023319"/>
    </source>
</evidence>
<evidence type="ECO:0000256" key="13">
    <source>
        <dbReference type="ARBA" id="ARBA00023137"/>
    </source>
</evidence>
<keyword evidence="25" id="KW-1185">Reference proteome</keyword>
<proteinExistence type="predicted"/>
<comment type="function">
    <text evidence="19">Receptor for basic fibroblast growth factor.</text>
</comment>
<comment type="subcellular location">
    <subcellularLocation>
        <location evidence="1">Membrane</location>
        <topology evidence="1">Single-pass membrane protein</topology>
    </subcellularLocation>
</comment>
<gene>
    <name evidence="24" type="ORF">DGUA_6G004078</name>
</gene>
<evidence type="ECO:0000259" key="23">
    <source>
        <dbReference type="PROSITE" id="PS50011"/>
    </source>
</evidence>
<dbReference type="EMBL" id="OUUW01000010">
    <property type="protein sequence ID" value="SPP85591.1"/>
    <property type="molecule type" value="Genomic_DNA"/>
</dbReference>
<evidence type="ECO:0000256" key="14">
    <source>
        <dbReference type="ARBA" id="ARBA00023157"/>
    </source>
</evidence>
<feature type="transmembrane region" description="Helical" evidence="21">
    <location>
        <begin position="807"/>
        <end position="830"/>
    </location>
</feature>
<dbReference type="GO" id="GO:0005886">
    <property type="term" value="C:plasma membrane"/>
    <property type="evidence" value="ECO:0007669"/>
    <property type="project" value="TreeGrafter"/>
</dbReference>
<evidence type="ECO:0000256" key="3">
    <source>
        <dbReference type="ARBA" id="ARBA00022553"/>
    </source>
</evidence>
<dbReference type="AlphaFoldDB" id="A0A3B0KKB4"/>
<dbReference type="Proteomes" id="UP000268350">
    <property type="component" value="Unassembled WGS sequence"/>
</dbReference>
<accession>A0A3B0KKB4</accession>
<dbReference type="InterPro" id="IPR011009">
    <property type="entry name" value="Kinase-like_dom_sf"/>
</dbReference>
<feature type="chain" id="PRO_5017300196" description="receptor protein-tyrosine kinase" evidence="22">
    <location>
        <begin position="20"/>
        <end position="1232"/>
    </location>
</feature>
<dbReference type="PROSITE" id="PS50011">
    <property type="entry name" value="PROTEIN_KINASE_DOM"/>
    <property type="match status" value="1"/>
</dbReference>
<dbReference type="InterPro" id="IPR001245">
    <property type="entry name" value="Ser-Thr/Tyr_kinase_cat_dom"/>
</dbReference>
<evidence type="ECO:0000256" key="20">
    <source>
        <dbReference type="PROSITE-ProRule" id="PRU10141"/>
    </source>
</evidence>
<dbReference type="SUPFAM" id="SSF53822">
    <property type="entry name" value="Periplasmic binding protein-like I"/>
    <property type="match status" value="1"/>
</dbReference>
<dbReference type="OMA" id="NDTGCKY"/>
<dbReference type="InterPro" id="IPR001828">
    <property type="entry name" value="ANF_lig-bd_rcpt"/>
</dbReference>
<dbReference type="CDD" id="cd06366">
    <property type="entry name" value="PBP1_GABAb_receptor"/>
    <property type="match status" value="1"/>
</dbReference>
<dbReference type="EC" id="2.7.10.1" evidence="2"/>
<feature type="domain" description="Protein kinase" evidence="23">
    <location>
        <begin position="873"/>
        <end position="1148"/>
    </location>
</feature>
<keyword evidence="9" id="KW-0418">Kinase</keyword>
<dbReference type="PROSITE" id="PS00109">
    <property type="entry name" value="PROTEIN_KINASE_TYR"/>
    <property type="match status" value="1"/>
</dbReference>
<dbReference type="InterPro" id="IPR028082">
    <property type="entry name" value="Peripla_BP_I"/>
</dbReference>
<keyword evidence="6 22" id="KW-0732">Signal</keyword>
<evidence type="ECO:0000256" key="4">
    <source>
        <dbReference type="ARBA" id="ARBA00022679"/>
    </source>
</evidence>
<dbReference type="OrthoDB" id="73209at2759"/>
<keyword evidence="3" id="KW-0597">Phosphoprotein</keyword>
<dbReference type="Gene3D" id="3.30.200.20">
    <property type="entry name" value="Phosphorylase Kinase, domain 1"/>
    <property type="match status" value="1"/>
</dbReference>
<dbReference type="FunFam" id="1.10.510.10:FF:001227">
    <property type="entry name" value="Tyrosine-protein kinase receptor"/>
    <property type="match status" value="1"/>
</dbReference>
<comment type="catalytic activity">
    <reaction evidence="18">
        <text>L-tyrosyl-[protein] + ATP = O-phospho-L-tyrosyl-[protein] + ADP + H(+)</text>
        <dbReference type="Rhea" id="RHEA:10596"/>
        <dbReference type="Rhea" id="RHEA-COMP:10136"/>
        <dbReference type="Rhea" id="RHEA-COMP:20101"/>
        <dbReference type="ChEBI" id="CHEBI:15378"/>
        <dbReference type="ChEBI" id="CHEBI:30616"/>
        <dbReference type="ChEBI" id="CHEBI:46858"/>
        <dbReference type="ChEBI" id="CHEBI:61978"/>
        <dbReference type="ChEBI" id="CHEBI:456216"/>
        <dbReference type="EC" id="2.7.10.1"/>
    </reaction>
</comment>
<evidence type="ECO:0000256" key="7">
    <source>
        <dbReference type="ARBA" id="ARBA00022737"/>
    </source>
</evidence>
<evidence type="ECO:0000256" key="5">
    <source>
        <dbReference type="ARBA" id="ARBA00022692"/>
    </source>
</evidence>
<dbReference type="Gene3D" id="1.10.510.10">
    <property type="entry name" value="Transferase(Phosphotransferase) domain 1"/>
    <property type="match status" value="1"/>
</dbReference>
<evidence type="ECO:0000256" key="18">
    <source>
        <dbReference type="ARBA" id="ARBA00051243"/>
    </source>
</evidence>
<keyword evidence="10 20" id="KW-0067">ATP-binding</keyword>
<dbReference type="GO" id="GO:0007169">
    <property type="term" value="P:cell surface receptor protein tyrosine kinase signaling pathway"/>
    <property type="evidence" value="ECO:0007669"/>
    <property type="project" value="TreeGrafter"/>
</dbReference>
<keyword evidence="5 21" id="KW-0812">Transmembrane</keyword>
<keyword evidence="8 20" id="KW-0547">Nucleotide-binding</keyword>
<name>A0A3B0KKB4_DROGU</name>
<evidence type="ECO:0000256" key="9">
    <source>
        <dbReference type="ARBA" id="ARBA00022777"/>
    </source>
</evidence>
<evidence type="ECO:0000256" key="19">
    <source>
        <dbReference type="ARBA" id="ARBA00056965"/>
    </source>
</evidence>
<dbReference type="STRING" id="7266.A0A3B0KKB4"/>
<reference evidence="25" key="1">
    <citation type="submission" date="2018-01" db="EMBL/GenBank/DDBJ databases">
        <authorList>
            <person name="Alioto T."/>
            <person name="Alioto T."/>
        </authorList>
    </citation>
    <scope>NUCLEOTIDE SEQUENCE [LARGE SCALE GENOMIC DNA]</scope>
</reference>
<dbReference type="PROSITE" id="PS00107">
    <property type="entry name" value="PROTEIN_KINASE_ATP"/>
    <property type="match status" value="1"/>
</dbReference>
<dbReference type="GO" id="GO:0004714">
    <property type="term" value="F:transmembrane receptor protein tyrosine kinase activity"/>
    <property type="evidence" value="ECO:0007669"/>
    <property type="project" value="UniProtKB-EC"/>
</dbReference>
<keyword evidence="4" id="KW-0808">Transferase</keyword>
<evidence type="ECO:0000313" key="25">
    <source>
        <dbReference type="Proteomes" id="UP000268350"/>
    </source>
</evidence>
<evidence type="ECO:0000256" key="1">
    <source>
        <dbReference type="ARBA" id="ARBA00004167"/>
    </source>
</evidence>
<feature type="signal peptide" evidence="22">
    <location>
        <begin position="1"/>
        <end position="19"/>
    </location>
</feature>
<evidence type="ECO:0000256" key="8">
    <source>
        <dbReference type="ARBA" id="ARBA00022741"/>
    </source>
</evidence>